<evidence type="ECO:0000256" key="2">
    <source>
        <dbReference type="ARBA" id="ARBA00022801"/>
    </source>
</evidence>
<accession>A0ABQ8EXT2</accession>
<keyword evidence="4" id="KW-1133">Transmembrane helix</keyword>
<dbReference type="PROSITE" id="PS51762">
    <property type="entry name" value="GH16_2"/>
    <property type="match status" value="1"/>
</dbReference>
<evidence type="ECO:0000256" key="3">
    <source>
        <dbReference type="ARBA" id="ARBA00023295"/>
    </source>
</evidence>
<evidence type="ECO:0000256" key="1">
    <source>
        <dbReference type="ARBA" id="ARBA00022729"/>
    </source>
</evidence>
<dbReference type="InterPro" id="IPR013320">
    <property type="entry name" value="ConA-like_dom_sf"/>
</dbReference>
<evidence type="ECO:0000313" key="8">
    <source>
        <dbReference type="Proteomes" id="UP001648503"/>
    </source>
</evidence>
<dbReference type="PANTHER" id="PTHR10963:SF22">
    <property type="entry name" value="GLYCOSIDASE CRH2-RELATED"/>
    <property type="match status" value="1"/>
</dbReference>
<gene>
    <name evidence="7" type="ORF">BASA50_010812</name>
</gene>
<keyword evidence="2" id="KW-0378">Hydrolase</keyword>
<dbReference type="InterPro" id="IPR000757">
    <property type="entry name" value="Beta-glucanase-like"/>
</dbReference>
<name>A0ABQ8EXT2_9FUNG</name>
<keyword evidence="1 5" id="KW-0732">Signal</keyword>
<dbReference type="InterPro" id="IPR050546">
    <property type="entry name" value="Glycosyl_Hydrlase_16"/>
</dbReference>
<keyword evidence="4" id="KW-0812">Transmembrane</keyword>
<organism evidence="7 8">
    <name type="scientific">Batrachochytrium salamandrivorans</name>
    <dbReference type="NCBI Taxonomy" id="1357716"/>
    <lineage>
        <taxon>Eukaryota</taxon>
        <taxon>Fungi</taxon>
        <taxon>Fungi incertae sedis</taxon>
        <taxon>Chytridiomycota</taxon>
        <taxon>Chytridiomycota incertae sedis</taxon>
        <taxon>Chytridiomycetes</taxon>
        <taxon>Rhizophydiales</taxon>
        <taxon>Rhizophydiales incertae sedis</taxon>
        <taxon>Batrachochytrium</taxon>
    </lineage>
</organism>
<dbReference type="SUPFAM" id="SSF49899">
    <property type="entry name" value="Concanavalin A-like lectins/glucanases"/>
    <property type="match status" value="1"/>
</dbReference>
<dbReference type="Proteomes" id="UP001648503">
    <property type="component" value="Unassembled WGS sequence"/>
</dbReference>
<evidence type="ECO:0000256" key="5">
    <source>
        <dbReference type="SAM" id="SignalP"/>
    </source>
</evidence>
<keyword evidence="8" id="KW-1185">Reference proteome</keyword>
<proteinExistence type="predicted"/>
<protein>
    <recommendedName>
        <fullName evidence="6">GH16 domain-containing protein</fullName>
    </recommendedName>
</protein>
<dbReference type="Gene3D" id="2.60.120.200">
    <property type="match status" value="1"/>
</dbReference>
<comment type="caution">
    <text evidence="7">The sequence shown here is derived from an EMBL/GenBank/DDBJ whole genome shotgun (WGS) entry which is preliminary data.</text>
</comment>
<dbReference type="Pfam" id="PF00722">
    <property type="entry name" value="Glyco_hydro_16"/>
    <property type="match status" value="1"/>
</dbReference>
<dbReference type="EMBL" id="JAFCIX010000527">
    <property type="protein sequence ID" value="KAH6588261.1"/>
    <property type="molecule type" value="Genomic_DNA"/>
</dbReference>
<evidence type="ECO:0000256" key="4">
    <source>
        <dbReference type="SAM" id="Phobius"/>
    </source>
</evidence>
<feature type="chain" id="PRO_5046418537" description="GH16 domain-containing protein" evidence="5">
    <location>
        <begin position="25"/>
        <end position="322"/>
    </location>
</feature>
<feature type="domain" description="GH16" evidence="6">
    <location>
        <begin position="12"/>
        <end position="271"/>
    </location>
</feature>
<keyword evidence="3" id="KW-0326">Glycosidase</keyword>
<sequence>MISVLTALLAACSAVSLIVPVCAGSSNTGNCLTGRITFDGTRMIPLYGSTSVETRQAVDVSKYDMSLDTGFIEYLSTRGIKMNLKRGPDGAGIITSLSTTRYSLYGRFTVRMKAPSTPGIVTTFITMSERKDEIDWEIIGSRPGFAETNVFYKGIKEMGIHGGKHAIESPNGISDYHQYTIDWRPDVLTYAVDGTVVRVHRRDGPEATSPMTPPGERWYPSSPSLIQISIWDGGSVPGGVSSWAGGQIPWTSANLFNSTFDYLDIYCYDNRGALVPKWPGNSTNPIRALSASITGAPSFWILFQVILFFVSVGILFEFVQVY</sequence>
<reference evidence="7 8" key="1">
    <citation type="submission" date="2021-02" db="EMBL/GenBank/DDBJ databases">
        <title>Variation within the Batrachochytrium salamandrivorans European outbreak.</title>
        <authorList>
            <person name="Kelly M."/>
            <person name="Pasmans F."/>
            <person name="Shea T.P."/>
            <person name="Munoz J.F."/>
            <person name="Carranza S."/>
            <person name="Cuomo C.A."/>
            <person name="Martel A."/>
        </authorList>
    </citation>
    <scope>NUCLEOTIDE SEQUENCE [LARGE SCALE GENOMIC DNA]</scope>
    <source>
        <strain evidence="7 8">AMFP18/2</strain>
    </source>
</reference>
<dbReference type="PANTHER" id="PTHR10963">
    <property type="entry name" value="GLYCOSYL HYDROLASE-RELATED"/>
    <property type="match status" value="1"/>
</dbReference>
<evidence type="ECO:0000259" key="6">
    <source>
        <dbReference type="PROSITE" id="PS51762"/>
    </source>
</evidence>
<feature type="signal peptide" evidence="5">
    <location>
        <begin position="1"/>
        <end position="24"/>
    </location>
</feature>
<evidence type="ECO:0000313" key="7">
    <source>
        <dbReference type="EMBL" id="KAH6588261.1"/>
    </source>
</evidence>
<keyword evidence="4" id="KW-0472">Membrane</keyword>
<feature type="transmembrane region" description="Helical" evidence="4">
    <location>
        <begin position="299"/>
        <end position="319"/>
    </location>
</feature>